<reference evidence="2 3" key="1">
    <citation type="submission" date="2018-10" db="EMBL/GenBank/DDBJ databases">
        <title>Butyricimonas faecalis sp. nov., isolated from human faeces and emended description of the genus Butyricimonas.</title>
        <authorList>
            <person name="Le Roy T."/>
            <person name="Van der Smissen P."/>
            <person name="Paquot A."/>
            <person name="Delzenne N."/>
            <person name="Muccioli G."/>
            <person name="Collet J.-F."/>
            <person name="Cani P.D."/>
        </authorList>
    </citation>
    <scope>NUCLEOTIDE SEQUENCE [LARGE SCALE GENOMIC DNA]</scope>
    <source>
        <strain evidence="2 3">H184</strain>
    </source>
</reference>
<dbReference type="PROSITE" id="PS50042">
    <property type="entry name" value="CNMP_BINDING_3"/>
    <property type="match status" value="1"/>
</dbReference>
<dbReference type="InterPro" id="IPR014710">
    <property type="entry name" value="RmlC-like_jellyroll"/>
</dbReference>
<gene>
    <name evidence="2" type="ORF">D8S85_06910</name>
</gene>
<organism evidence="2 3">
    <name type="scientific">Butyricimonas faecalis</name>
    <dbReference type="NCBI Taxonomy" id="2093856"/>
    <lineage>
        <taxon>Bacteria</taxon>
        <taxon>Pseudomonadati</taxon>
        <taxon>Bacteroidota</taxon>
        <taxon>Bacteroidia</taxon>
        <taxon>Bacteroidales</taxon>
        <taxon>Odoribacteraceae</taxon>
        <taxon>Butyricimonas</taxon>
    </lineage>
</organism>
<dbReference type="OrthoDB" id="680421at2"/>
<name>A0A3Q9IT06_9BACT</name>
<sequence>MDTKEEIIRQFEAQTAPFSPETHEQLANILVRFTLAKGDLFLREGEICKYYSMVAQGMIRLFYNKNGRDLTEHFSYEKGIFVSLESYFRQTPSYLMIEALEPSVIYSFPHDPLQNLMRRNHEVEHMYCKMLENSLIESQQKADACRFETARERYHRLATEHPEVVKRAPLIHIASRLGMTPETLSRVRAGLL</sequence>
<dbReference type="KEGG" id="buy:D8S85_06910"/>
<evidence type="ECO:0000313" key="2">
    <source>
        <dbReference type="EMBL" id="AZS29318.1"/>
    </source>
</evidence>
<dbReference type="Proteomes" id="UP000270673">
    <property type="component" value="Chromosome"/>
</dbReference>
<dbReference type="InterPro" id="IPR018490">
    <property type="entry name" value="cNMP-bd_dom_sf"/>
</dbReference>
<evidence type="ECO:0000313" key="3">
    <source>
        <dbReference type="Proteomes" id="UP000270673"/>
    </source>
</evidence>
<feature type="domain" description="Cyclic nucleotide-binding" evidence="1">
    <location>
        <begin position="14"/>
        <end position="134"/>
    </location>
</feature>
<dbReference type="CDD" id="cd00038">
    <property type="entry name" value="CAP_ED"/>
    <property type="match status" value="1"/>
</dbReference>
<evidence type="ECO:0000259" key="1">
    <source>
        <dbReference type="PROSITE" id="PS50042"/>
    </source>
</evidence>
<dbReference type="AlphaFoldDB" id="A0A3Q9IT06"/>
<dbReference type="InterPro" id="IPR000595">
    <property type="entry name" value="cNMP-bd_dom"/>
</dbReference>
<keyword evidence="3" id="KW-1185">Reference proteome</keyword>
<dbReference type="Gene3D" id="2.60.120.10">
    <property type="entry name" value="Jelly Rolls"/>
    <property type="match status" value="1"/>
</dbReference>
<protein>
    <submittedName>
        <fullName evidence="2">Crp/Fnr family transcriptional regulator</fullName>
    </submittedName>
</protein>
<dbReference type="Pfam" id="PF00027">
    <property type="entry name" value="cNMP_binding"/>
    <property type="match status" value="1"/>
</dbReference>
<proteinExistence type="predicted"/>
<accession>A0A3Q9IT06</accession>
<dbReference type="EMBL" id="CP032819">
    <property type="protein sequence ID" value="AZS29318.1"/>
    <property type="molecule type" value="Genomic_DNA"/>
</dbReference>
<dbReference type="RefSeq" id="WP_106480065.1">
    <property type="nucleotide sequence ID" value="NZ_CP032819.1"/>
</dbReference>
<dbReference type="SUPFAM" id="SSF51206">
    <property type="entry name" value="cAMP-binding domain-like"/>
    <property type="match status" value="1"/>
</dbReference>